<comment type="caution">
    <text evidence="2">The sequence shown here is derived from an EMBL/GenBank/DDBJ whole genome shotgun (WGS) entry which is preliminary data.</text>
</comment>
<accession>A0A9D1T3R1</accession>
<dbReference type="Proteomes" id="UP000886845">
    <property type="component" value="Unassembled WGS sequence"/>
</dbReference>
<evidence type="ECO:0000256" key="1">
    <source>
        <dbReference type="SAM" id="Phobius"/>
    </source>
</evidence>
<dbReference type="AlphaFoldDB" id="A0A9D1T3R1"/>
<evidence type="ECO:0000313" key="3">
    <source>
        <dbReference type="Proteomes" id="UP000886845"/>
    </source>
</evidence>
<feature type="transmembrane region" description="Helical" evidence="1">
    <location>
        <begin position="69"/>
        <end position="90"/>
    </location>
</feature>
<reference evidence="2" key="1">
    <citation type="submission" date="2020-10" db="EMBL/GenBank/DDBJ databases">
        <authorList>
            <person name="Gilroy R."/>
        </authorList>
    </citation>
    <scope>NUCLEOTIDE SEQUENCE</scope>
    <source>
        <strain evidence="2">35461</strain>
    </source>
</reference>
<dbReference type="EMBL" id="DVOR01000242">
    <property type="protein sequence ID" value="HIV09989.1"/>
    <property type="molecule type" value="Genomic_DNA"/>
</dbReference>
<evidence type="ECO:0000313" key="2">
    <source>
        <dbReference type="EMBL" id="HIV09989.1"/>
    </source>
</evidence>
<organism evidence="2 3">
    <name type="scientific">Candidatus Spyradenecus faecavium</name>
    <dbReference type="NCBI Taxonomy" id="2840947"/>
    <lineage>
        <taxon>Bacteria</taxon>
        <taxon>Pseudomonadati</taxon>
        <taxon>Lentisphaerota</taxon>
        <taxon>Lentisphaeria</taxon>
        <taxon>Lentisphaerales</taxon>
        <taxon>Lentisphaeraceae</taxon>
        <taxon>Lentisphaeraceae incertae sedis</taxon>
        <taxon>Candidatus Spyradenecus</taxon>
    </lineage>
</organism>
<proteinExistence type="predicted"/>
<sequence length="586" mass="64706">MEHEEILTPVRLFRTRLRGEHARNLEAAFGALLERSGVDPATNAALVAEIRRLEALLERLGRLERRWRWARTALLTVAGVGGVAAALWLAGRLGWAQPLVAGWVGGVGGALCAVALTLVFATVNVRLRSLRAAIADADAERDARERDAWAMMEPLNTLFRWDSMAEVTMKTLPILTVDRYLSEERLGQLVRDFGWSGRLGGKASALVCQSGAVNGNPWVIVELLRQRWQTRTYVGNRLITWTERGPRGRTVVRTQLLTASVERKEPVYARRKRLVYGNEAAPRLTFSRVPNGLAVAGGRDLERAIEALDERNRDPDDPFTLLDNPAFDAAFAATDRDDEVQFRLLFTPLAQQETLALMRDTEVGCGDAFTFVKHGRVNVLANDLLDALDVSASPRLLRHYDLRAARRQFLEYGNAFFRGLLFTFAPLFCIPLYQQHRSHEDIYAGIIDAGAPAPLELESLVNALGEARFRPRGADTPSLLTVAVTAQSGADLRVEVTASAFHGHRRVAHVSVRGGDGRTHDVSVPWVEYLPVSRTVALGVCPAGTADLDAFTRGLAAPAWRDRLRALGLGTRPLLFRRGLAAFPAR</sequence>
<name>A0A9D1T3R1_9BACT</name>
<keyword evidence="1" id="KW-0472">Membrane</keyword>
<feature type="transmembrane region" description="Helical" evidence="1">
    <location>
        <begin position="102"/>
        <end position="123"/>
    </location>
</feature>
<keyword evidence="1" id="KW-0812">Transmembrane</keyword>
<reference evidence="2" key="2">
    <citation type="journal article" date="2021" name="PeerJ">
        <title>Extensive microbial diversity within the chicken gut microbiome revealed by metagenomics and culture.</title>
        <authorList>
            <person name="Gilroy R."/>
            <person name="Ravi A."/>
            <person name="Getino M."/>
            <person name="Pursley I."/>
            <person name="Horton D.L."/>
            <person name="Alikhan N.F."/>
            <person name="Baker D."/>
            <person name="Gharbi K."/>
            <person name="Hall N."/>
            <person name="Watson M."/>
            <person name="Adriaenssens E.M."/>
            <person name="Foster-Nyarko E."/>
            <person name="Jarju S."/>
            <person name="Secka A."/>
            <person name="Antonio M."/>
            <person name="Oren A."/>
            <person name="Chaudhuri R.R."/>
            <person name="La Ragione R."/>
            <person name="Hildebrand F."/>
            <person name="Pallen M.J."/>
        </authorList>
    </citation>
    <scope>NUCLEOTIDE SEQUENCE</scope>
    <source>
        <strain evidence="2">35461</strain>
    </source>
</reference>
<protein>
    <submittedName>
        <fullName evidence="2">Uncharacterized protein</fullName>
    </submittedName>
</protein>
<gene>
    <name evidence="2" type="ORF">IAC79_07745</name>
</gene>
<feature type="transmembrane region" description="Helical" evidence="1">
    <location>
        <begin position="415"/>
        <end position="433"/>
    </location>
</feature>
<keyword evidence="1" id="KW-1133">Transmembrane helix</keyword>
<dbReference type="NCBIfam" id="NF046000">
    <property type="entry name" value="MAG1210_fam"/>
    <property type="match status" value="1"/>
</dbReference>